<reference evidence="1" key="1">
    <citation type="journal article" date="2012" name="Science">
        <title>Fermentation, hydrogen, and sulfur metabolism in multiple uncultivated bacterial phyla.</title>
        <authorList>
            <person name="Wrighton K.C."/>
            <person name="Thomas B.C."/>
            <person name="Sharon I."/>
            <person name="Miller C.S."/>
            <person name="Castelle C.J."/>
            <person name="VerBerkmoes N.C."/>
            <person name="Wilkins M.J."/>
            <person name="Hettich R.L."/>
            <person name="Lipton M.S."/>
            <person name="Williams K.H."/>
            <person name="Long P.E."/>
            <person name="Banfield J.F."/>
        </authorList>
    </citation>
    <scope>NUCLEOTIDE SEQUENCE [LARGE SCALE GENOMIC DNA]</scope>
</reference>
<evidence type="ECO:0000313" key="1">
    <source>
        <dbReference type="EMBL" id="EKE26682.1"/>
    </source>
</evidence>
<name>K2FXS4_9BACT</name>
<protein>
    <submittedName>
        <fullName evidence="1">Uncharacterized protein</fullName>
    </submittedName>
</protein>
<dbReference type="EMBL" id="AMFJ01000712">
    <property type="protein sequence ID" value="EKE26682.1"/>
    <property type="molecule type" value="Genomic_DNA"/>
</dbReference>
<proteinExistence type="predicted"/>
<organism evidence="1">
    <name type="scientific">uncultured bacterium</name>
    <name type="common">gcode 4</name>
    <dbReference type="NCBI Taxonomy" id="1234023"/>
    <lineage>
        <taxon>Bacteria</taxon>
        <taxon>environmental samples</taxon>
    </lineage>
</organism>
<sequence length="221" mass="26820">MANSWKSNAEIMSYLENWNADLKEYNERINLNNWVVDYKQISNLKAGWEYIVPWFSESKVIREWNLYKFKIWNNEYLCSSPEEVQKTIKMNVYLKKKWLWFMINDMQKILDKIQSVHWTKIKLSNVFENRKNKNNHEANLFFKSIFTPLIPWYKSWSDINNELNISIVNSRINDVKKDKNDPFYDRLKNHISGFSNIEELGKKLYTGDSWNFSMQKFINEI</sequence>
<accession>K2FXS4</accession>
<dbReference type="AlphaFoldDB" id="K2FXS4"/>
<comment type="caution">
    <text evidence="1">The sequence shown here is derived from an EMBL/GenBank/DDBJ whole genome shotgun (WGS) entry which is preliminary data.</text>
</comment>
<gene>
    <name evidence="1" type="ORF">ACD_4C00196G0004</name>
</gene>